<protein>
    <submittedName>
        <fullName evidence="4">Phage integrase family protein</fullName>
    </submittedName>
</protein>
<evidence type="ECO:0000259" key="3">
    <source>
        <dbReference type="PROSITE" id="PS51898"/>
    </source>
</evidence>
<accession>A0A1H8LTD8</accession>
<dbReference type="GO" id="GO:0006310">
    <property type="term" value="P:DNA recombination"/>
    <property type="evidence" value="ECO:0007669"/>
    <property type="project" value="UniProtKB-KW"/>
</dbReference>
<keyword evidence="2" id="KW-0233">DNA recombination</keyword>
<gene>
    <name evidence="4" type="ORF">SAMN05444123_101205</name>
</gene>
<organism evidence="4 5">
    <name type="scientific">Rhodopseudomonas pseudopalustris</name>
    <dbReference type="NCBI Taxonomy" id="1513892"/>
    <lineage>
        <taxon>Bacteria</taxon>
        <taxon>Pseudomonadati</taxon>
        <taxon>Pseudomonadota</taxon>
        <taxon>Alphaproteobacteria</taxon>
        <taxon>Hyphomicrobiales</taxon>
        <taxon>Nitrobacteraceae</taxon>
        <taxon>Rhodopseudomonas</taxon>
    </lineage>
</organism>
<dbReference type="InterPro" id="IPR011010">
    <property type="entry name" value="DNA_brk_join_enz"/>
</dbReference>
<evidence type="ECO:0000256" key="2">
    <source>
        <dbReference type="ARBA" id="ARBA00023172"/>
    </source>
</evidence>
<dbReference type="Gene3D" id="1.10.443.10">
    <property type="entry name" value="Intergrase catalytic core"/>
    <property type="match status" value="1"/>
</dbReference>
<evidence type="ECO:0000256" key="1">
    <source>
        <dbReference type="ARBA" id="ARBA00023125"/>
    </source>
</evidence>
<evidence type="ECO:0000313" key="5">
    <source>
        <dbReference type="Proteomes" id="UP000199615"/>
    </source>
</evidence>
<dbReference type="RefSeq" id="WP_244525946.1">
    <property type="nucleotide sequence ID" value="NZ_FODT01000001.1"/>
</dbReference>
<dbReference type="GO" id="GO:0003677">
    <property type="term" value="F:DNA binding"/>
    <property type="evidence" value="ECO:0007669"/>
    <property type="project" value="UniProtKB-KW"/>
</dbReference>
<dbReference type="InterPro" id="IPR010998">
    <property type="entry name" value="Integrase_recombinase_N"/>
</dbReference>
<dbReference type="EMBL" id="FODT01000001">
    <property type="protein sequence ID" value="SEO08128.1"/>
    <property type="molecule type" value="Genomic_DNA"/>
</dbReference>
<feature type="domain" description="Tyr recombinase" evidence="3">
    <location>
        <begin position="246"/>
        <end position="444"/>
    </location>
</feature>
<dbReference type="AlphaFoldDB" id="A0A1H8LTD8"/>
<reference evidence="5" key="1">
    <citation type="submission" date="2016-10" db="EMBL/GenBank/DDBJ databases">
        <authorList>
            <person name="Varghese N."/>
            <person name="Submissions S."/>
        </authorList>
    </citation>
    <scope>NUCLEOTIDE SEQUENCE [LARGE SCALE GENOMIC DNA]</scope>
    <source>
        <strain evidence="5">DSM 123</strain>
    </source>
</reference>
<name>A0A1H8LTD8_9BRAD</name>
<keyword evidence="1" id="KW-0238">DNA-binding</keyword>
<dbReference type="SUPFAM" id="SSF56349">
    <property type="entry name" value="DNA breaking-rejoining enzymes"/>
    <property type="match status" value="1"/>
</dbReference>
<dbReference type="Proteomes" id="UP000199615">
    <property type="component" value="Unassembled WGS sequence"/>
</dbReference>
<proteinExistence type="predicted"/>
<keyword evidence="5" id="KW-1185">Reference proteome</keyword>
<dbReference type="InterPro" id="IPR002104">
    <property type="entry name" value="Integrase_catalytic"/>
</dbReference>
<evidence type="ECO:0000313" key="4">
    <source>
        <dbReference type="EMBL" id="SEO08128.1"/>
    </source>
</evidence>
<dbReference type="PROSITE" id="PS51898">
    <property type="entry name" value="TYR_RECOMBINASE"/>
    <property type="match status" value="1"/>
</dbReference>
<dbReference type="Gene3D" id="1.10.150.130">
    <property type="match status" value="1"/>
</dbReference>
<dbReference type="InterPro" id="IPR013762">
    <property type="entry name" value="Integrase-like_cat_sf"/>
</dbReference>
<dbReference type="GO" id="GO:0015074">
    <property type="term" value="P:DNA integration"/>
    <property type="evidence" value="ECO:0007669"/>
    <property type="project" value="InterPro"/>
</dbReference>
<sequence length="457" mass="49951">MVERNEAAAPGSASKLRSIDTAAKRSKLYPRKNPYWHGVGGGRGGVSLGYRKGPRGGVWVVKVVIDGERAEERLGPADDDGAVDGALSYPAAVAAALDWSKRQAAVAEATKGTEDGKSVPTVRAVVETYSERRHRVATGGKCSASHLLLHLPADCPLGRVKLSHLTSKLIDDWLDQLKRTYTKGGQPPDVEPKLSTGSLNRLLNDLRAALNAATDKYRRQLPGHIAAEVKAGTRTRAKEPDDLDEGRMQLLTDLQVCDLVEAAFKTDDDFGHLVLIAASTGARYSQIVRLTVADVQIHRARIMMPGARKGRKRRARAPAAVPVSADVVERLGPILIGRSGHEPLLRRWVMKRVGGAEGWTRDRRRPWGPAFEVRNMWEKTITAAGVLDDTIMYAFRHSSIVRGLIAGLPVRLVAALHDTSIRMIEEHYSAYIVDMTEDLARRHAISIVGRPTLQAAE</sequence>